<evidence type="ECO:0000256" key="3">
    <source>
        <dbReference type="ARBA" id="ARBA00022692"/>
    </source>
</evidence>
<feature type="transmembrane region" description="Helical" evidence="7">
    <location>
        <begin position="163"/>
        <end position="183"/>
    </location>
</feature>
<dbReference type="PANTHER" id="PTHR34187">
    <property type="entry name" value="FGR18P"/>
    <property type="match status" value="1"/>
</dbReference>
<dbReference type="AlphaFoldDB" id="A0A9P6MES5"/>
<feature type="compositionally biased region" description="Polar residues" evidence="6">
    <location>
        <begin position="61"/>
        <end position="74"/>
    </location>
</feature>
<evidence type="ECO:0000256" key="4">
    <source>
        <dbReference type="ARBA" id="ARBA00022989"/>
    </source>
</evidence>
<evidence type="ECO:0000256" key="7">
    <source>
        <dbReference type="SAM" id="Phobius"/>
    </source>
</evidence>
<sequence>MNDQKFPPLDLASASAFSSSPLSPRHPLSPASVTSNVTFHDSVRDRDSQIRLRNRLESKQPMASLSELSSPTPNTSCASKTASTSTATVDDDGGPFMATSRRLSGDGGRILPEDECDENNNTTHWRARVTHFLKELYDKYSPSLTLENKGSIARDHLANERTYLAWLRSSLSLITVGVAITQLFRLQASSGELDKVTKLGRPLGGSFVALGILFLWLGTARYFHSQNALSYGQFPASRGSVIIATVTVMAVLLACFIIVILQGRTT</sequence>
<evidence type="ECO:0000256" key="2">
    <source>
        <dbReference type="ARBA" id="ARBA00022475"/>
    </source>
</evidence>
<proteinExistence type="predicted"/>
<reference evidence="9" key="1">
    <citation type="journal article" date="2020" name="Fungal Divers.">
        <title>Resolving the Mortierellaceae phylogeny through synthesis of multi-gene phylogenetics and phylogenomics.</title>
        <authorList>
            <person name="Vandepol N."/>
            <person name="Liber J."/>
            <person name="Desiro A."/>
            <person name="Na H."/>
            <person name="Kennedy M."/>
            <person name="Barry K."/>
            <person name="Grigoriev I.V."/>
            <person name="Miller A.N."/>
            <person name="O'Donnell K."/>
            <person name="Stajich J.E."/>
            <person name="Bonito G."/>
        </authorList>
    </citation>
    <scope>NUCLEOTIDE SEQUENCE</scope>
    <source>
        <strain evidence="9">MES-2147</strain>
    </source>
</reference>
<comment type="caution">
    <text evidence="9">The sequence shown here is derived from an EMBL/GenBank/DDBJ whole genome shotgun (WGS) entry which is preliminary data.</text>
</comment>
<feature type="transmembrane region" description="Helical" evidence="7">
    <location>
        <begin position="241"/>
        <end position="261"/>
    </location>
</feature>
<evidence type="ECO:0000256" key="1">
    <source>
        <dbReference type="ARBA" id="ARBA00004651"/>
    </source>
</evidence>
<keyword evidence="5 7" id="KW-0472">Membrane</keyword>
<evidence type="ECO:0000259" key="8">
    <source>
        <dbReference type="Pfam" id="PF02656"/>
    </source>
</evidence>
<dbReference type="Proteomes" id="UP000749646">
    <property type="component" value="Unassembled WGS sequence"/>
</dbReference>
<dbReference type="Pfam" id="PF02656">
    <property type="entry name" value="DUF202"/>
    <property type="match status" value="1"/>
</dbReference>
<dbReference type="GO" id="GO:0005886">
    <property type="term" value="C:plasma membrane"/>
    <property type="evidence" value="ECO:0007669"/>
    <property type="project" value="UniProtKB-SubCell"/>
</dbReference>
<feature type="compositionally biased region" description="Low complexity" evidence="6">
    <location>
        <begin position="7"/>
        <end position="32"/>
    </location>
</feature>
<keyword evidence="3 7" id="KW-0812">Transmembrane</keyword>
<feature type="compositionally biased region" description="Low complexity" evidence="6">
    <location>
        <begin position="75"/>
        <end position="88"/>
    </location>
</feature>
<evidence type="ECO:0000313" key="9">
    <source>
        <dbReference type="EMBL" id="KAF9995478.1"/>
    </source>
</evidence>
<feature type="compositionally biased region" description="Basic and acidic residues" evidence="6">
    <location>
        <begin position="41"/>
        <end position="58"/>
    </location>
</feature>
<gene>
    <name evidence="9" type="ORF">BGZ65_008887</name>
</gene>
<dbReference type="InterPro" id="IPR003807">
    <property type="entry name" value="DUF202"/>
</dbReference>
<dbReference type="PANTHER" id="PTHR34187:SF2">
    <property type="entry name" value="DUF202 DOMAIN-CONTAINING PROTEIN"/>
    <property type="match status" value="1"/>
</dbReference>
<keyword evidence="4 7" id="KW-1133">Transmembrane helix</keyword>
<comment type="subcellular location">
    <subcellularLocation>
        <location evidence="1">Cell membrane</location>
        <topology evidence="1">Multi-pass membrane protein</topology>
    </subcellularLocation>
</comment>
<accession>A0A9P6MES5</accession>
<name>A0A9P6MES5_9FUNG</name>
<evidence type="ECO:0000256" key="5">
    <source>
        <dbReference type="ARBA" id="ARBA00023136"/>
    </source>
</evidence>
<organism evidence="9 10">
    <name type="scientific">Modicella reniformis</name>
    <dbReference type="NCBI Taxonomy" id="1440133"/>
    <lineage>
        <taxon>Eukaryota</taxon>
        <taxon>Fungi</taxon>
        <taxon>Fungi incertae sedis</taxon>
        <taxon>Mucoromycota</taxon>
        <taxon>Mortierellomycotina</taxon>
        <taxon>Mortierellomycetes</taxon>
        <taxon>Mortierellales</taxon>
        <taxon>Mortierellaceae</taxon>
        <taxon>Modicella</taxon>
    </lineage>
</organism>
<keyword evidence="10" id="KW-1185">Reference proteome</keyword>
<dbReference type="InterPro" id="IPR052053">
    <property type="entry name" value="IM_YidH-like"/>
</dbReference>
<dbReference type="EMBL" id="JAAAHW010001346">
    <property type="protein sequence ID" value="KAF9995478.1"/>
    <property type="molecule type" value="Genomic_DNA"/>
</dbReference>
<feature type="transmembrane region" description="Helical" evidence="7">
    <location>
        <begin position="203"/>
        <end position="220"/>
    </location>
</feature>
<feature type="region of interest" description="Disordered" evidence="6">
    <location>
        <begin position="1"/>
        <end position="118"/>
    </location>
</feature>
<protein>
    <recommendedName>
        <fullName evidence="8">DUF202 domain-containing protein</fullName>
    </recommendedName>
</protein>
<evidence type="ECO:0000313" key="10">
    <source>
        <dbReference type="Proteomes" id="UP000749646"/>
    </source>
</evidence>
<dbReference type="OrthoDB" id="199599at2759"/>
<keyword evidence="2" id="KW-1003">Cell membrane</keyword>
<evidence type="ECO:0000256" key="6">
    <source>
        <dbReference type="SAM" id="MobiDB-lite"/>
    </source>
</evidence>
<feature type="domain" description="DUF202" evidence="8">
    <location>
        <begin position="154"/>
        <end position="227"/>
    </location>
</feature>